<feature type="transmembrane region" description="Helical" evidence="2">
    <location>
        <begin position="7"/>
        <end position="30"/>
    </location>
</feature>
<feature type="compositionally biased region" description="Acidic residues" evidence="1">
    <location>
        <begin position="204"/>
        <end position="217"/>
    </location>
</feature>
<keyword evidence="4" id="KW-1185">Reference proteome</keyword>
<dbReference type="EMBL" id="CM026433">
    <property type="protein sequence ID" value="KAG0553366.1"/>
    <property type="molecule type" value="Genomic_DNA"/>
</dbReference>
<keyword evidence="2" id="KW-0472">Membrane</keyword>
<reference evidence="3" key="1">
    <citation type="submission" date="2020-06" db="EMBL/GenBank/DDBJ databases">
        <title>WGS assembly of Ceratodon purpureus strain R40.</title>
        <authorList>
            <person name="Carey S.B."/>
            <person name="Jenkins J."/>
            <person name="Shu S."/>
            <person name="Lovell J.T."/>
            <person name="Sreedasyam A."/>
            <person name="Maumus F."/>
            <person name="Tiley G.P."/>
            <person name="Fernandez-Pozo N."/>
            <person name="Barry K."/>
            <person name="Chen C."/>
            <person name="Wang M."/>
            <person name="Lipzen A."/>
            <person name="Daum C."/>
            <person name="Saski C.A."/>
            <person name="Payton A.C."/>
            <person name="Mcbreen J.C."/>
            <person name="Conrad R.E."/>
            <person name="Kollar L.M."/>
            <person name="Olsson S."/>
            <person name="Huttunen S."/>
            <person name="Landis J.B."/>
            <person name="Wickett N.J."/>
            <person name="Johnson M.G."/>
            <person name="Rensing S.A."/>
            <person name="Grimwood J."/>
            <person name="Schmutz J."/>
            <person name="Mcdaniel S.F."/>
        </authorList>
    </citation>
    <scope>NUCLEOTIDE SEQUENCE</scope>
    <source>
        <strain evidence="3">R40</strain>
    </source>
</reference>
<proteinExistence type="predicted"/>
<keyword evidence="2" id="KW-1133">Transmembrane helix</keyword>
<feature type="compositionally biased region" description="Acidic residues" evidence="1">
    <location>
        <begin position="411"/>
        <end position="431"/>
    </location>
</feature>
<dbReference type="Proteomes" id="UP000822688">
    <property type="component" value="Chromosome 12"/>
</dbReference>
<evidence type="ECO:0000256" key="2">
    <source>
        <dbReference type="SAM" id="Phobius"/>
    </source>
</evidence>
<evidence type="ECO:0000313" key="3">
    <source>
        <dbReference type="EMBL" id="KAG0553366.1"/>
    </source>
</evidence>
<organism evidence="3 4">
    <name type="scientific">Ceratodon purpureus</name>
    <name type="common">Fire moss</name>
    <name type="synonym">Dicranum purpureum</name>
    <dbReference type="NCBI Taxonomy" id="3225"/>
    <lineage>
        <taxon>Eukaryota</taxon>
        <taxon>Viridiplantae</taxon>
        <taxon>Streptophyta</taxon>
        <taxon>Embryophyta</taxon>
        <taxon>Bryophyta</taxon>
        <taxon>Bryophytina</taxon>
        <taxon>Bryopsida</taxon>
        <taxon>Dicranidae</taxon>
        <taxon>Pseudoditrichales</taxon>
        <taxon>Ditrichaceae</taxon>
        <taxon>Ceratodon</taxon>
    </lineage>
</organism>
<gene>
    <name evidence="3" type="ORF">KC19_12G005800</name>
</gene>
<evidence type="ECO:0000256" key="1">
    <source>
        <dbReference type="SAM" id="MobiDB-lite"/>
    </source>
</evidence>
<sequence length="480" mass="52921">MIMALQVFTDVMALVWQHPFFSCLILLLFTPPFFPIVKFFSPLLISTALFMLALFTMGPHSSTSTESEHREENWEFRRAADVKVWEDKSVRGGERSFKRTMADGNWMDWLSNVQEAGLSWIETKFRNENWKGSALNDDNVSILQEASWARSDPSTSGVSTIEEEVVVTEDRVPAVLAPSMLFKVDSKLKKFVLEKSSEVADFGEDAPGLEDVVEESEQVPAKSHQTSKPGSSVHHEPLVVLQIPKNTPALATTIESPSTDLDDSSDLEKSKRLVFATVRRNSINASSGLSDIDTPVAVATLSKSGKLKQIETLGDLIVDKEHAEKTGEELPAHELAVLKPTIAEQVDDVKEKLEGFTHSSGEVKRVTVTEKPVNASSSNPKFGIVKKAPGSPLFKDVKGTGKNAKKRSAFSDDDSSSGEEELSDSDSDSEFEIFPPVDPKKMKLHPPVKLDIQQLEKKLGTSLSQRTRATPPKGEITEVQ</sequence>
<feature type="region of interest" description="Disordered" evidence="1">
    <location>
        <begin position="371"/>
        <end position="480"/>
    </location>
</feature>
<feature type="region of interest" description="Disordered" evidence="1">
    <location>
        <begin position="204"/>
        <end position="234"/>
    </location>
</feature>
<accession>A0A8T0G220</accession>
<dbReference type="EMBL" id="CM026433">
    <property type="protein sequence ID" value="KAG0553367.1"/>
    <property type="molecule type" value="Genomic_DNA"/>
</dbReference>
<feature type="transmembrane region" description="Helical" evidence="2">
    <location>
        <begin position="36"/>
        <end position="55"/>
    </location>
</feature>
<keyword evidence="2" id="KW-0812">Transmembrane</keyword>
<dbReference type="PANTHER" id="PTHR34125">
    <property type="entry name" value="OS01G0762900 PROTEIN"/>
    <property type="match status" value="1"/>
</dbReference>
<name>A0A8T0G220_CERPU</name>
<evidence type="ECO:0000313" key="4">
    <source>
        <dbReference type="Proteomes" id="UP000822688"/>
    </source>
</evidence>
<comment type="caution">
    <text evidence="3">The sequence shown here is derived from an EMBL/GenBank/DDBJ whole genome shotgun (WGS) entry which is preliminary data.</text>
</comment>
<dbReference type="PANTHER" id="PTHR34125:SF7">
    <property type="entry name" value="TRANSMEMBRANE PROTEIN"/>
    <property type="match status" value="1"/>
</dbReference>
<protein>
    <submittedName>
        <fullName evidence="3">Uncharacterized protein</fullName>
    </submittedName>
</protein>
<dbReference type="AlphaFoldDB" id="A0A8T0G220"/>